<accession>U3A3W6</accession>
<dbReference type="Gene3D" id="3.20.20.140">
    <property type="entry name" value="Metal-dependent hydrolases"/>
    <property type="match status" value="1"/>
</dbReference>
<dbReference type="InterPro" id="IPR013108">
    <property type="entry name" value="Amidohydro_3"/>
</dbReference>
<gene>
    <name evidence="3" type="ORF">NT2_05_03690</name>
</gene>
<dbReference type="KEGG" id="ntd:EGO55_13095"/>
<evidence type="ECO:0000256" key="1">
    <source>
        <dbReference type="SAM" id="SignalP"/>
    </source>
</evidence>
<dbReference type="RefSeq" id="WP_021690354.1">
    <property type="nucleotide sequence ID" value="NZ_BASZ01000005.1"/>
</dbReference>
<evidence type="ECO:0000259" key="2">
    <source>
        <dbReference type="Pfam" id="PF07969"/>
    </source>
</evidence>
<dbReference type="InterPro" id="IPR032466">
    <property type="entry name" value="Metal_Hydrolase"/>
</dbReference>
<sequence length="436" mass="46740">MRTLAFVVCAAGSLALAAPAQADSLLDNISGITLDENGRLITFTGLIFDENGTIAQILKSGDKRPKKIDYRYDGAGRFIMPGIVDSHVALMRIGYAAMTGGKNGLPPPRPEDRDVALQKAQRLLAAQGITAVADMGTTIDDWQAYRRAGDQNTLYIRVMAYAGTVEDMTLIGGPGPTPWLYNDKLRFNGLFLRPGKTEGATSAALSPAATQLRNLMSRAAMDNFQIAAATPDRAAVDDVLDAIVELKPTYQGERRWRLEGLRAIDTVQAGRAAGDKALITFRFGALEQDMAGTPADAAQVQPWQSVVQAGVKPAYASIATNAVPAPFADMAMAITRESASGTPAADWQPTQKLSREDALAAFTANGAYAGFGDGRFGKLIKGQRADFVMLDRDPMLASPAELRSLRVVETWIGGARIYVAGQEEAQKISQEKMPGW</sequence>
<name>U3A3W6_9SPHN</name>
<feature type="chain" id="PRO_5030177881" evidence="1">
    <location>
        <begin position="23"/>
        <end position="436"/>
    </location>
</feature>
<dbReference type="AlphaFoldDB" id="U3A3W6"/>
<dbReference type="PANTHER" id="PTHR22642">
    <property type="entry name" value="IMIDAZOLONEPROPIONASE"/>
    <property type="match status" value="1"/>
</dbReference>
<comment type="caution">
    <text evidence="3">The sequence shown here is derived from an EMBL/GenBank/DDBJ whole genome shotgun (WGS) entry which is preliminary data.</text>
</comment>
<keyword evidence="3" id="KW-0378">Hydrolase</keyword>
<dbReference type="EMBL" id="BASZ01000005">
    <property type="protein sequence ID" value="GAD49448.1"/>
    <property type="molecule type" value="Genomic_DNA"/>
</dbReference>
<dbReference type="Pfam" id="PF07969">
    <property type="entry name" value="Amidohydro_3"/>
    <property type="match status" value="1"/>
</dbReference>
<evidence type="ECO:0000313" key="3">
    <source>
        <dbReference type="EMBL" id="GAD49448.1"/>
    </source>
</evidence>
<dbReference type="Proteomes" id="UP000016568">
    <property type="component" value="Unassembled WGS sequence"/>
</dbReference>
<dbReference type="PANTHER" id="PTHR22642:SF2">
    <property type="entry name" value="PROTEIN LONG AFTER FAR-RED 3"/>
    <property type="match status" value="1"/>
</dbReference>
<dbReference type="GO" id="GO:0016810">
    <property type="term" value="F:hydrolase activity, acting on carbon-nitrogen (but not peptide) bonds"/>
    <property type="evidence" value="ECO:0007669"/>
    <property type="project" value="InterPro"/>
</dbReference>
<dbReference type="SUPFAM" id="SSF51556">
    <property type="entry name" value="Metallo-dependent hydrolases"/>
    <property type="match status" value="1"/>
</dbReference>
<evidence type="ECO:0000313" key="4">
    <source>
        <dbReference type="Proteomes" id="UP000016568"/>
    </source>
</evidence>
<feature type="signal peptide" evidence="1">
    <location>
        <begin position="1"/>
        <end position="22"/>
    </location>
</feature>
<keyword evidence="4" id="KW-1185">Reference proteome</keyword>
<dbReference type="eggNOG" id="COG1574">
    <property type="taxonomic scope" value="Bacteria"/>
</dbReference>
<proteinExistence type="predicted"/>
<keyword evidence="1" id="KW-0732">Signal</keyword>
<feature type="domain" description="Amidohydrolase 3" evidence="2">
    <location>
        <begin position="107"/>
        <end position="418"/>
    </location>
</feature>
<reference evidence="3 4" key="1">
    <citation type="submission" date="2013-09" db="EMBL/GenBank/DDBJ databases">
        <title>Whole genome shotgun sequence of Novosphingobium tardaugens NBRC 16725.</title>
        <authorList>
            <person name="Isaki S."/>
            <person name="Hosoyama A."/>
            <person name="Tsuchikane K."/>
            <person name="Katsumata H."/>
            <person name="Ando Y."/>
            <person name="Yamazaki S."/>
            <person name="Fujita N."/>
        </authorList>
    </citation>
    <scope>NUCLEOTIDE SEQUENCE [LARGE SCALE GENOMIC DNA]</scope>
    <source>
        <strain evidence="3 4">NBRC 16725</strain>
    </source>
</reference>
<dbReference type="OrthoDB" id="9811399at2"/>
<dbReference type="InterPro" id="IPR011059">
    <property type="entry name" value="Metal-dep_hydrolase_composite"/>
</dbReference>
<organism evidence="3 4">
    <name type="scientific">Caenibius tardaugens NBRC 16725</name>
    <dbReference type="NCBI Taxonomy" id="1219035"/>
    <lineage>
        <taxon>Bacteria</taxon>
        <taxon>Pseudomonadati</taxon>
        <taxon>Pseudomonadota</taxon>
        <taxon>Alphaproteobacteria</taxon>
        <taxon>Sphingomonadales</taxon>
        <taxon>Erythrobacteraceae</taxon>
        <taxon>Caenibius</taxon>
    </lineage>
</organism>
<dbReference type="Gene3D" id="2.30.40.10">
    <property type="entry name" value="Urease, subunit C, domain 1"/>
    <property type="match status" value="1"/>
</dbReference>
<protein>
    <submittedName>
        <fullName evidence="3">Putative hydrolase</fullName>
    </submittedName>
</protein>
<dbReference type="SUPFAM" id="SSF51338">
    <property type="entry name" value="Composite domain of metallo-dependent hydrolases"/>
    <property type="match status" value="1"/>
</dbReference>